<sequence length="566" mass="63965">MVLPWRFRCLLFVVPLVEAARPVVVQKECPERSRPSKNSKGCECWGGYVCNDNCRAPGLRFVGFKGEEPEGCECMHADDFALLGKFPVQVAAIHFCESAVREARHFYFEGEGMIEDWEQDHRFGAIELCQGLVANASKQVDPMNPWQSEAQRSRKGPDGFGRLERVEKKARPEDREVWEEALKHVCHDECVELVNETMEEMKEMAEDDVPKGISPTRSCATRVVQKVEAETFTCCARTCGWNNATCLSWPFLTNTQQIEWQAECCSEWNVLKGSSRERLCNSVMSPTDEAKVSQNDLPEPPNIDTSAVVIGQDANLVWTEKGLKSDLAKAYESMDPPPEVGKPVQMILTNQHKHNLRKEGLTEGWFKEVRLHDRAERSDTSLLEMSEGSCDAPADMDKCTPTFKGWYHEKCTRQSGWQYSSMRANGLRCEFSKEEPAETPLKCNEMFANEKKLARYFEFDISTKRLRVGEDLFKVLESGGTAVCLRLVVVPGLGALKLQVCWGASNARGGTGLNWIQLATSVLEYFLIMMNIIEHDIGVYVQLALTVCICIRFRCRWAVSVPPVLE</sequence>
<dbReference type="AlphaFoldDB" id="A0A812IW60"/>
<keyword evidence="3" id="KW-1185">Reference proteome</keyword>
<accession>A0A812IW60</accession>
<feature type="non-terminal residue" evidence="2">
    <location>
        <position position="1"/>
    </location>
</feature>
<proteinExistence type="predicted"/>
<organism evidence="2 3">
    <name type="scientific">Symbiodinium pilosum</name>
    <name type="common">Dinoflagellate</name>
    <dbReference type="NCBI Taxonomy" id="2952"/>
    <lineage>
        <taxon>Eukaryota</taxon>
        <taxon>Sar</taxon>
        <taxon>Alveolata</taxon>
        <taxon>Dinophyceae</taxon>
        <taxon>Suessiales</taxon>
        <taxon>Symbiodiniaceae</taxon>
        <taxon>Symbiodinium</taxon>
    </lineage>
</organism>
<dbReference type="OrthoDB" id="446996at2759"/>
<evidence type="ECO:0000313" key="2">
    <source>
        <dbReference type="EMBL" id="CAE7184378.1"/>
    </source>
</evidence>
<dbReference type="Proteomes" id="UP000649617">
    <property type="component" value="Unassembled WGS sequence"/>
</dbReference>
<evidence type="ECO:0000313" key="3">
    <source>
        <dbReference type="Proteomes" id="UP000649617"/>
    </source>
</evidence>
<feature type="chain" id="PRO_5032469137" evidence="1">
    <location>
        <begin position="20"/>
        <end position="566"/>
    </location>
</feature>
<feature type="signal peptide" evidence="1">
    <location>
        <begin position="1"/>
        <end position="19"/>
    </location>
</feature>
<evidence type="ECO:0000256" key="1">
    <source>
        <dbReference type="SAM" id="SignalP"/>
    </source>
</evidence>
<gene>
    <name evidence="2" type="ORF">SPIL2461_LOCUS1220</name>
</gene>
<protein>
    <submittedName>
        <fullName evidence="2">Uncharacterized protein</fullName>
    </submittedName>
</protein>
<name>A0A812IW60_SYMPI</name>
<dbReference type="EMBL" id="CAJNIZ010001169">
    <property type="protein sequence ID" value="CAE7184378.1"/>
    <property type="molecule type" value="Genomic_DNA"/>
</dbReference>
<comment type="caution">
    <text evidence="2">The sequence shown here is derived from an EMBL/GenBank/DDBJ whole genome shotgun (WGS) entry which is preliminary data.</text>
</comment>
<keyword evidence="1" id="KW-0732">Signal</keyword>
<reference evidence="2" key="1">
    <citation type="submission" date="2021-02" db="EMBL/GenBank/DDBJ databases">
        <authorList>
            <person name="Dougan E. K."/>
            <person name="Rhodes N."/>
            <person name="Thang M."/>
            <person name="Chan C."/>
        </authorList>
    </citation>
    <scope>NUCLEOTIDE SEQUENCE</scope>
</reference>